<dbReference type="AlphaFoldDB" id="A0A2P5BWP1"/>
<accession>A0A2P5BWP1</accession>
<dbReference type="EMBL" id="JXTC01000448">
    <property type="protein sequence ID" value="PON53222.1"/>
    <property type="molecule type" value="Genomic_DNA"/>
</dbReference>
<dbReference type="InParanoid" id="A0A2P5BWP1"/>
<name>A0A2P5BWP1_TREOI</name>
<proteinExistence type="predicted"/>
<evidence type="ECO:0000313" key="2">
    <source>
        <dbReference type="Proteomes" id="UP000237000"/>
    </source>
</evidence>
<evidence type="ECO:0000313" key="1">
    <source>
        <dbReference type="EMBL" id="PON53222.1"/>
    </source>
</evidence>
<keyword evidence="2" id="KW-1185">Reference proteome</keyword>
<comment type="caution">
    <text evidence="1">The sequence shown here is derived from an EMBL/GenBank/DDBJ whole genome shotgun (WGS) entry which is preliminary data.</text>
</comment>
<protein>
    <submittedName>
        <fullName evidence="1">Uncharacterized protein</fullName>
    </submittedName>
</protein>
<organism evidence="1 2">
    <name type="scientific">Trema orientale</name>
    <name type="common">Charcoal tree</name>
    <name type="synonym">Celtis orientalis</name>
    <dbReference type="NCBI Taxonomy" id="63057"/>
    <lineage>
        <taxon>Eukaryota</taxon>
        <taxon>Viridiplantae</taxon>
        <taxon>Streptophyta</taxon>
        <taxon>Embryophyta</taxon>
        <taxon>Tracheophyta</taxon>
        <taxon>Spermatophyta</taxon>
        <taxon>Magnoliopsida</taxon>
        <taxon>eudicotyledons</taxon>
        <taxon>Gunneridae</taxon>
        <taxon>Pentapetalae</taxon>
        <taxon>rosids</taxon>
        <taxon>fabids</taxon>
        <taxon>Rosales</taxon>
        <taxon>Cannabaceae</taxon>
        <taxon>Trema</taxon>
    </lineage>
</organism>
<gene>
    <name evidence="1" type="ORF">TorRG33x02_306090</name>
</gene>
<dbReference type="Proteomes" id="UP000237000">
    <property type="component" value="Unassembled WGS sequence"/>
</dbReference>
<reference evidence="2" key="1">
    <citation type="submission" date="2016-06" db="EMBL/GenBank/DDBJ databases">
        <title>Parallel loss of symbiosis genes in relatives of nitrogen-fixing non-legume Parasponia.</title>
        <authorList>
            <person name="Van Velzen R."/>
            <person name="Holmer R."/>
            <person name="Bu F."/>
            <person name="Rutten L."/>
            <person name="Van Zeijl A."/>
            <person name="Liu W."/>
            <person name="Santuari L."/>
            <person name="Cao Q."/>
            <person name="Sharma T."/>
            <person name="Shen D."/>
            <person name="Roswanjaya Y."/>
            <person name="Wardhani T."/>
            <person name="Kalhor M.S."/>
            <person name="Jansen J."/>
            <person name="Van den Hoogen J."/>
            <person name="Gungor B."/>
            <person name="Hartog M."/>
            <person name="Hontelez J."/>
            <person name="Verver J."/>
            <person name="Yang W.-C."/>
            <person name="Schijlen E."/>
            <person name="Repin R."/>
            <person name="Schilthuizen M."/>
            <person name="Schranz E."/>
            <person name="Heidstra R."/>
            <person name="Miyata K."/>
            <person name="Fedorova E."/>
            <person name="Kohlen W."/>
            <person name="Bisseling T."/>
            <person name="Smit S."/>
            <person name="Geurts R."/>
        </authorList>
    </citation>
    <scope>NUCLEOTIDE SEQUENCE [LARGE SCALE GENOMIC DNA]</scope>
    <source>
        <strain evidence="2">cv. RG33-2</strain>
    </source>
</reference>
<sequence length="130" mass="14781">MHNHLVHKLNEISLLPAGLKAHVFGSSILHQLLTETSYKSIPSSTRPQHHAIHLSASLNHCQPVKISIELERITSQMSCYIDRLNWASETSSPHNQHKTYYILVFHFEEAPPCPCFHLEPHSTHPNGHLT</sequence>